<gene>
    <name evidence="1" type="ORF">RL72_03034</name>
</gene>
<dbReference type="InterPro" id="IPR011335">
    <property type="entry name" value="Restrct_endonuc-II-like"/>
</dbReference>
<evidence type="ECO:0000313" key="1">
    <source>
        <dbReference type="EMBL" id="KJL19386.1"/>
    </source>
</evidence>
<proteinExistence type="predicted"/>
<dbReference type="Proteomes" id="UP000033448">
    <property type="component" value="Unassembled WGS sequence"/>
</dbReference>
<evidence type="ECO:0000313" key="2">
    <source>
        <dbReference type="Proteomes" id="UP000033448"/>
    </source>
</evidence>
<reference evidence="1 2" key="1">
    <citation type="submission" date="2015-02" db="EMBL/GenBank/DDBJ databases">
        <title>Draft genome sequences of ten Microbacterium spp. with emphasis on heavy metal contaminated environments.</title>
        <authorList>
            <person name="Corretto E."/>
        </authorList>
    </citation>
    <scope>NUCLEOTIDE SEQUENCE [LARGE SCALE GENOMIC DNA]</scope>
    <source>
        <strain evidence="1 2">DSM 23848</strain>
    </source>
</reference>
<keyword evidence="2" id="KW-1185">Reference proteome</keyword>
<sequence length="319" mass="35175">MGSPSSHPPDLPSSFTVREGLLHGLSEWRLRDPALRRSFHGARSLGTAVDDVLDPGPWWQTRAEEAEQILRDYLPVMPAHAFFCGPTAALHWGVPLPRRLDPALHVGVWRPRTAPVRPGIRGHQFSTGFVRTVVSRGVRVTDPASTWAGLGGLLTDDELVAAADFVLHIPRHPGGFAPVTDTALATRAELAAFAERKGRPGAPALRRALALARTGSASPPETQIRLILHDARMPEPTLDWDVYDDLGRFLGCSELAYPESRLAIEYESDGHLARAQLQRDIDKYQAYAEAGWRVVRLTSEHVYRAPREVVRRVRAGLAT</sequence>
<accession>A0A0F0KJE8</accession>
<dbReference type="AlphaFoldDB" id="A0A0F0KJE8"/>
<protein>
    <recommendedName>
        <fullName evidence="3">DUF559 domain-containing protein</fullName>
    </recommendedName>
</protein>
<name>A0A0F0KJE8_9MICO</name>
<comment type="caution">
    <text evidence="1">The sequence shown here is derived from an EMBL/GenBank/DDBJ whole genome shotgun (WGS) entry which is preliminary data.</text>
</comment>
<evidence type="ECO:0008006" key="3">
    <source>
        <dbReference type="Google" id="ProtNLM"/>
    </source>
</evidence>
<dbReference type="RefSeq" id="WP_052674458.1">
    <property type="nucleotide sequence ID" value="NZ_JYIT01000084.1"/>
</dbReference>
<dbReference type="PATRIC" id="fig|582680.7.peg.3094"/>
<dbReference type="SUPFAM" id="SSF52980">
    <property type="entry name" value="Restriction endonuclease-like"/>
    <property type="match status" value="1"/>
</dbReference>
<dbReference type="EMBL" id="JYIT01000084">
    <property type="protein sequence ID" value="KJL19386.1"/>
    <property type="molecule type" value="Genomic_DNA"/>
</dbReference>
<organism evidence="1 2">
    <name type="scientific">Microbacterium azadirachtae</name>
    <dbReference type="NCBI Taxonomy" id="582680"/>
    <lineage>
        <taxon>Bacteria</taxon>
        <taxon>Bacillati</taxon>
        <taxon>Actinomycetota</taxon>
        <taxon>Actinomycetes</taxon>
        <taxon>Micrococcales</taxon>
        <taxon>Microbacteriaceae</taxon>
        <taxon>Microbacterium</taxon>
    </lineage>
</organism>
<dbReference type="OrthoDB" id="3173471at2"/>